<proteinExistence type="predicted"/>
<organism evidence="3 4">
    <name type="scientific">Flavobacterium croceum DSM 17960</name>
    <dbReference type="NCBI Taxonomy" id="1121886"/>
    <lineage>
        <taxon>Bacteria</taxon>
        <taxon>Pseudomonadati</taxon>
        <taxon>Bacteroidota</taxon>
        <taxon>Flavobacteriia</taxon>
        <taxon>Flavobacteriales</taxon>
        <taxon>Flavobacteriaceae</taxon>
        <taxon>Flavobacterium</taxon>
    </lineage>
</organism>
<feature type="chain" id="PRO_5015639290" description="DUF5689 domain-containing protein" evidence="1">
    <location>
        <begin position="23"/>
        <end position="456"/>
    </location>
</feature>
<dbReference type="Proteomes" id="UP000237056">
    <property type="component" value="Unassembled WGS sequence"/>
</dbReference>
<evidence type="ECO:0000313" key="4">
    <source>
        <dbReference type="Proteomes" id="UP000237056"/>
    </source>
</evidence>
<accession>A0A2S4NBK6</accession>
<dbReference type="Pfam" id="PF18942">
    <property type="entry name" value="DUF5689"/>
    <property type="match status" value="1"/>
</dbReference>
<keyword evidence="1" id="KW-0732">Signal</keyword>
<name>A0A2S4NBK6_9FLAO</name>
<evidence type="ECO:0000256" key="1">
    <source>
        <dbReference type="SAM" id="SignalP"/>
    </source>
</evidence>
<dbReference type="OrthoDB" id="1492759at2"/>
<dbReference type="PROSITE" id="PS51257">
    <property type="entry name" value="PROKAR_LIPOPROTEIN"/>
    <property type="match status" value="1"/>
</dbReference>
<feature type="domain" description="DUF5689" evidence="2">
    <location>
        <begin position="40"/>
        <end position="266"/>
    </location>
</feature>
<protein>
    <recommendedName>
        <fullName evidence="2">DUF5689 domain-containing protein</fullName>
    </recommendedName>
</protein>
<dbReference type="RefSeq" id="WP_103724822.1">
    <property type="nucleotide sequence ID" value="NZ_PQNY01000001.1"/>
</dbReference>
<dbReference type="InterPro" id="IPR043744">
    <property type="entry name" value="DUF5689"/>
</dbReference>
<reference evidence="3 4" key="1">
    <citation type="submission" date="2018-01" db="EMBL/GenBank/DDBJ databases">
        <title>Genomic Encyclopedia of Type Strains, Phase I: the one thousand microbial genomes (KMG-I) project.</title>
        <authorList>
            <person name="Goeker M."/>
        </authorList>
    </citation>
    <scope>NUCLEOTIDE SEQUENCE [LARGE SCALE GENOMIC DNA]</scope>
    <source>
        <strain evidence="3 4">DSM 17960</strain>
    </source>
</reference>
<comment type="caution">
    <text evidence="3">The sequence shown here is derived from an EMBL/GenBank/DDBJ whole genome shotgun (WGS) entry which is preliminary data.</text>
</comment>
<sequence length="456" mass="49265">MKKSIFKLVALVLFSTTLGSCVDEKFGTPENPLKTYELTTTKTVLDITSAAITVPTEYTQDDIIEAYVTSSDEGGNFYKSISFQTLAVSPNTPIGFSVPVNETSLFAKGFTPGRKIYIKLKGLYIAKVYGSTQIGALYEGTIGRISEDKWQEHLFPSSTVVSESSLVRTLSFTAAFADANQNTLIDLEPVQFDDSSLNRTLYDVDSGGGATNHTVVSTSGGTGKIVRISSFAPFSGNQVPSGSGTIRGVLTKYNADFQYMVRYMSDFRLSNARIDVFPAIGGTAIQYLNTFTETFETYSVTSSGAVFPKYINDAYVGSRYWDIKTFSSNKYAQMTAFGATGAIKTYLIVPAVFTPGYKFSFKTKDGYNNGNCLKVYYSTSYTPGSDIGTTSKVNITNNFAIASGTTSGYATNFTNSGDFVIPSSVTGNGFFIFEYTGNGAGGVTTTIQIDDVKLIP</sequence>
<keyword evidence="4" id="KW-1185">Reference proteome</keyword>
<dbReference type="AlphaFoldDB" id="A0A2S4NBK6"/>
<gene>
    <name evidence="3" type="ORF">Q361_101185</name>
</gene>
<evidence type="ECO:0000259" key="2">
    <source>
        <dbReference type="Pfam" id="PF18942"/>
    </source>
</evidence>
<evidence type="ECO:0000313" key="3">
    <source>
        <dbReference type="EMBL" id="POS03081.1"/>
    </source>
</evidence>
<dbReference type="EMBL" id="PQNY01000001">
    <property type="protein sequence ID" value="POS03081.1"/>
    <property type="molecule type" value="Genomic_DNA"/>
</dbReference>
<feature type="signal peptide" evidence="1">
    <location>
        <begin position="1"/>
        <end position="22"/>
    </location>
</feature>